<organism evidence="3 4">
    <name type="scientific">Polyangium spumosum</name>
    <dbReference type="NCBI Taxonomy" id="889282"/>
    <lineage>
        <taxon>Bacteria</taxon>
        <taxon>Pseudomonadati</taxon>
        <taxon>Myxococcota</taxon>
        <taxon>Polyangia</taxon>
        <taxon>Polyangiales</taxon>
        <taxon>Polyangiaceae</taxon>
        <taxon>Polyangium</taxon>
    </lineage>
</organism>
<evidence type="ECO:0000313" key="4">
    <source>
        <dbReference type="Proteomes" id="UP000440224"/>
    </source>
</evidence>
<comment type="caution">
    <text evidence="3">The sequence shown here is derived from an EMBL/GenBank/DDBJ whole genome shotgun (WGS) entry which is preliminary data.</text>
</comment>
<keyword evidence="4" id="KW-1185">Reference proteome</keyword>
<evidence type="ECO:0000256" key="2">
    <source>
        <dbReference type="SAM" id="SignalP"/>
    </source>
</evidence>
<evidence type="ECO:0000256" key="1">
    <source>
        <dbReference type="SAM" id="MobiDB-lite"/>
    </source>
</evidence>
<feature type="region of interest" description="Disordered" evidence="1">
    <location>
        <begin position="92"/>
        <end position="139"/>
    </location>
</feature>
<dbReference type="Proteomes" id="UP000440224">
    <property type="component" value="Unassembled WGS sequence"/>
</dbReference>
<dbReference type="PROSITE" id="PS51257">
    <property type="entry name" value="PROKAR_LIPOPROTEIN"/>
    <property type="match status" value="1"/>
</dbReference>
<dbReference type="RefSeq" id="WP_153817719.1">
    <property type="nucleotide sequence ID" value="NZ_WJIE01000001.1"/>
</dbReference>
<dbReference type="AlphaFoldDB" id="A0A6N7PJ53"/>
<reference evidence="3 4" key="1">
    <citation type="submission" date="2019-10" db="EMBL/GenBank/DDBJ databases">
        <title>A soil myxobacterium in the family Polyangiaceae.</title>
        <authorList>
            <person name="Li Y."/>
            <person name="Wang J."/>
        </authorList>
    </citation>
    <scope>NUCLEOTIDE SEQUENCE [LARGE SCALE GENOMIC DNA]</scope>
    <source>
        <strain evidence="3 4">DSM 14734</strain>
    </source>
</reference>
<evidence type="ECO:0000313" key="3">
    <source>
        <dbReference type="EMBL" id="MRG90856.1"/>
    </source>
</evidence>
<dbReference type="EMBL" id="WJIE01000001">
    <property type="protein sequence ID" value="MRG90856.1"/>
    <property type="molecule type" value="Genomic_DNA"/>
</dbReference>
<name>A0A6N7PJ53_9BACT</name>
<proteinExistence type="predicted"/>
<gene>
    <name evidence="3" type="ORF">GF068_02810</name>
</gene>
<sequence length="190" mass="19346">MKRKPCRATRIVALALASFAAAMLAFGCGGSMPPAEDSGTQAPGDDPWAALDQAEQEVHLALGVAPTRMTAGPIDEAQGGAVAQQAVEEPTYATPPTAPTAYAPPPGEAVGKTEAEAKRAEGPARPADAAPKPVSADPCSTACRALDSMERAATHLCDLAGAEAARCASAKDRLRKAEELVRQRCPGCAG</sequence>
<feature type="compositionally biased region" description="Pro residues" evidence="1">
    <location>
        <begin position="96"/>
        <end position="107"/>
    </location>
</feature>
<protein>
    <submittedName>
        <fullName evidence="3">Uncharacterized protein</fullName>
    </submittedName>
</protein>
<feature type="compositionally biased region" description="Basic and acidic residues" evidence="1">
    <location>
        <begin position="111"/>
        <end position="122"/>
    </location>
</feature>
<dbReference type="OrthoDB" id="5526699at2"/>
<accession>A0A6N7PJ53</accession>
<feature type="signal peptide" evidence="2">
    <location>
        <begin position="1"/>
        <end position="27"/>
    </location>
</feature>
<feature type="chain" id="PRO_5026805584" evidence="2">
    <location>
        <begin position="28"/>
        <end position="190"/>
    </location>
</feature>
<keyword evidence="2" id="KW-0732">Signal</keyword>